<dbReference type="Proteomes" id="UP001054837">
    <property type="component" value="Unassembled WGS sequence"/>
</dbReference>
<reference evidence="1 2" key="1">
    <citation type="submission" date="2021-06" db="EMBL/GenBank/DDBJ databases">
        <title>Caerostris darwini draft genome.</title>
        <authorList>
            <person name="Kono N."/>
            <person name="Arakawa K."/>
        </authorList>
    </citation>
    <scope>NUCLEOTIDE SEQUENCE [LARGE SCALE GENOMIC DNA]</scope>
</reference>
<gene>
    <name evidence="1" type="ORF">CDAR_475611</name>
</gene>
<name>A0AAV4P847_9ARAC</name>
<protein>
    <submittedName>
        <fullName evidence="1">Uncharacterized protein</fullName>
    </submittedName>
</protein>
<organism evidence="1 2">
    <name type="scientific">Caerostris darwini</name>
    <dbReference type="NCBI Taxonomy" id="1538125"/>
    <lineage>
        <taxon>Eukaryota</taxon>
        <taxon>Metazoa</taxon>
        <taxon>Ecdysozoa</taxon>
        <taxon>Arthropoda</taxon>
        <taxon>Chelicerata</taxon>
        <taxon>Arachnida</taxon>
        <taxon>Araneae</taxon>
        <taxon>Araneomorphae</taxon>
        <taxon>Entelegynae</taxon>
        <taxon>Araneoidea</taxon>
        <taxon>Araneidae</taxon>
        <taxon>Caerostris</taxon>
    </lineage>
</organism>
<keyword evidence="2" id="KW-1185">Reference proteome</keyword>
<sequence length="85" mass="9205">MRSGFSNWTRIFESSSSLNVDWWLWPIENLSSDKYLPPPSVQVSLPVPGARGPFYGGLLISLPGVGAALVQGDSGVTMHAGPFWD</sequence>
<evidence type="ECO:0000313" key="2">
    <source>
        <dbReference type="Proteomes" id="UP001054837"/>
    </source>
</evidence>
<dbReference type="EMBL" id="BPLQ01002493">
    <property type="protein sequence ID" value="GIX93370.1"/>
    <property type="molecule type" value="Genomic_DNA"/>
</dbReference>
<proteinExistence type="predicted"/>
<evidence type="ECO:0000313" key="1">
    <source>
        <dbReference type="EMBL" id="GIX93370.1"/>
    </source>
</evidence>
<dbReference type="AlphaFoldDB" id="A0AAV4P847"/>
<accession>A0AAV4P847</accession>
<comment type="caution">
    <text evidence="1">The sequence shown here is derived from an EMBL/GenBank/DDBJ whole genome shotgun (WGS) entry which is preliminary data.</text>
</comment>